<feature type="compositionally biased region" description="Polar residues" evidence="1">
    <location>
        <begin position="165"/>
        <end position="180"/>
    </location>
</feature>
<feature type="compositionally biased region" description="Basic and acidic residues" evidence="1">
    <location>
        <begin position="272"/>
        <end position="299"/>
    </location>
</feature>
<sequence length="404" mass="45235">MSADDLNNQKTRDGTAADDNVEKTPATNVTAVNADANTAAFKEVKKMFSNFEKKSAEHDKVMSSLANKVENLTARTRAVLPRGATRVRGRRLDFMTHVDRSANAHEKSSGQNPDETTPAPTRKEPEDLPPIEEGNEDEEIKHVDLDTSSYSEPTNEDADVHPRRTTSPASRDESQFGNPMNQEEEAIFWDKQEELAEEQTRTTHSKRRQGRKSASEKSEIRDLYDHLMKTAAEARAVISQIHHATSTAPPIDLLLEEARKMAFTAFITETRTSSKDPGSDQKSKKKNPRNDKNVYHGEEETQGAQNYAINFGPEQSRTTGNTWTRNPNYDENVICGFHQARGHLTVNCKVIGARRCFLVEHKLRKIKTTAMVKPKRAKLTQTSTGNASKKDDLESSTQATAKEQ</sequence>
<feature type="compositionally biased region" description="Polar residues" evidence="1">
    <location>
        <begin position="109"/>
        <end position="119"/>
    </location>
</feature>
<protein>
    <submittedName>
        <fullName evidence="2">Uncharacterized protein</fullName>
    </submittedName>
</protein>
<evidence type="ECO:0000313" key="2">
    <source>
        <dbReference type="EMBL" id="KAF3576745.1"/>
    </source>
</evidence>
<gene>
    <name evidence="2" type="ORF">DY000_02031429</name>
</gene>
<proteinExistence type="predicted"/>
<name>A0ABQ7DHD2_BRACR</name>
<evidence type="ECO:0000313" key="3">
    <source>
        <dbReference type="Proteomes" id="UP000266723"/>
    </source>
</evidence>
<reference evidence="2 3" key="1">
    <citation type="journal article" date="2020" name="BMC Genomics">
        <title>Intraspecific diversification of the crop wild relative Brassica cretica Lam. using demographic model selection.</title>
        <authorList>
            <person name="Kioukis A."/>
            <person name="Michalopoulou V.A."/>
            <person name="Briers L."/>
            <person name="Pirintsos S."/>
            <person name="Studholme D.J."/>
            <person name="Pavlidis P."/>
            <person name="Sarris P.F."/>
        </authorList>
    </citation>
    <scope>NUCLEOTIDE SEQUENCE [LARGE SCALE GENOMIC DNA]</scope>
    <source>
        <strain evidence="3">cv. PFS-1207/04</strain>
    </source>
</reference>
<feature type="compositionally biased region" description="Acidic residues" evidence="1">
    <location>
        <begin position="127"/>
        <end position="138"/>
    </location>
</feature>
<organism evidence="2 3">
    <name type="scientific">Brassica cretica</name>
    <name type="common">Mustard</name>
    <dbReference type="NCBI Taxonomy" id="69181"/>
    <lineage>
        <taxon>Eukaryota</taxon>
        <taxon>Viridiplantae</taxon>
        <taxon>Streptophyta</taxon>
        <taxon>Embryophyta</taxon>
        <taxon>Tracheophyta</taxon>
        <taxon>Spermatophyta</taxon>
        <taxon>Magnoliopsida</taxon>
        <taxon>eudicotyledons</taxon>
        <taxon>Gunneridae</taxon>
        <taxon>Pentapetalae</taxon>
        <taxon>rosids</taxon>
        <taxon>malvids</taxon>
        <taxon>Brassicales</taxon>
        <taxon>Brassicaceae</taxon>
        <taxon>Brassiceae</taxon>
        <taxon>Brassica</taxon>
    </lineage>
</organism>
<accession>A0ABQ7DHD2</accession>
<feature type="compositionally biased region" description="Polar residues" evidence="1">
    <location>
        <begin position="395"/>
        <end position="404"/>
    </location>
</feature>
<evidence type="ECO:0000256" key="1">
    <source>
        <dbReference type="SAM" id="MobiDB-lite"/>
    </source>
</evidence>
<feature type="region of interest" description="Disordered" evidence="1">
    <location>
        <begin position="1"/>
        <end position="29"/>
    </location>
</feature>
<feature type="region of interest" description="Disordered" evidence="1">
    <location>
        <begin position="373"/>
        <end position="404"/>
    </location>
</feature>
<comment type="caution">
    <text evidence="2">The sequence shown here is derived from an EMBL/GenBank/DDBJ whole genome shotgun (WGS) entry which is preliminary data.</text>
</comment>
<dbReference type="Proteomes" id="UP000266723">
    <property type="component" value="Unassembled WGS sequence"/>
</dbReference>
<feature type="region of interest" description="Disordered" evidence="1">
    <location>
        <begin position="99"/>
        <end position="180"/>
    </location>
</feature>
<dbReference type="EMBL" id="QGKV02000649">
    <property type="protein sequence ID" value="KAF3576745.1"/>
    <property type="molecule type" value="Genomic_DNA"/>
</dbReference>
<feature type="region of interest" description="Disordered" evidence="1">
    <location>
        <begin position="196"/>
        <end position="218"/>
    </location>
</feature>
<keyword evidence="3" id="KW-1185">Reference proteome</keyword>
<feature type="region of interest" description="Disordered" evidence="1">
    <location>
        <begin position="269"/>
        <end position="305"/>
    </location>
</feature>
<feature type="compositionally biased region" description="Basic and acidic residues" evidence="1">
    <location>
        <begin position="99"/>
        <end position="108"/>
    </location>
</feature>